<accession>A6W8R6</accession>
<dbReference type="STRING" id="266940.Krad_1719"/>
<evidence type="ECO:0000313" key="2">
    <source>
        <dbReference type="Proteomes" id="UP000001116"/>
    </source>
</evidence>
<dbReference type="HOGENOM" id="CLU_053841_0_0_11"/>
<name>A6W8R6_KINRD</name>
<proteinExistence type="predicted"/>
<reference evidence="2" key="1">
    <citation type="journal article" date="2008" name="PLoS ONE">
        <title>Survival in nuclear waste, extreme resistance, and potential applications gleaned from the genome sequence of Kineococcus radiotolerans SRS30216.</title>
        <authorList>
            <person name="Bagwell C.E."/>
            <person name="Bhat S."/>
            <person name="Hawkins G.M."/>
            <person name="Smith B.W."/>
            <person name="Biswas T."/>
            <person name="Hoover T.R."/>
            <person name="Saunders E."/>
            <person name="Han C.S."/>
            <person name="Tsodikov O.V."/>
            <person name="Shimkets L.J."/>
        </authorList>
    </citation>
    <scope>NUCLEOTIDE SEQUENCE [LARGE SCALE GENOMIC DNA]</scope>
    <source>
        <strain evidence="2">ATCC BAA-149 / DSM 14245 / SRS30216</strain>
    </source>
</reference>
<dbReference type="eggNOG" id="ENOG502ZC7X">
    <property type="taxonomic scope" value="Bacteria"/>
</dbReference>
<sequence>MANNFLKGRQIVNAALGLARDEVTISSLVWRDGLGDFAGQAGDTITVRIPATTRARTRALRGARPTASEGNGIITMDELSENSFDVTLDTDVYNAIPVTDEELTLDITDFGAQILQPQVAAVVEGVEDMIVAEMVGATYTETLTLNTANPYNTAVDANTALNSRKIPRADRCIVLGAELEGYFLKSDKLSNAHQSGSTETLRAANIGTLSGFPVYVSNAIPADVGFAFHRTAFISATRAPAVPSGATFGASQSYGGLALRWLRDYDFRNVQDRSLVDVFAGTSTVLDDTNGDGTRDALIRAIKIVLPAG</sequence>
<organism evidence="1 2">
    <name type="scientific">Kineococcus radiotolerans (strain ATCC BAA-149 / DSM 14245 / SRS30216)</name>
    <dbReference type="NCBI Taxonomy" id="266940"/>
    <lineage>
        <taxon>Bacteria</taxon>
        <taxon>Bacillati</taxon>
        <taxon>Actinomycetota</taxon>
        <taxon>Actinomycetes</taxon>
        <taxon>Kineosporiales</taxon>
        <taxon>Kineosporiaceae</taxon>
        <taxon>Kineococcus</taxon>
    </lineage>
</organism>
<dbReference type="KEGG" id="kra:Krad_1719"/>
<keyword evidence="2" id="KW-1185">Reference proteome</keyword>
<gene>
    <name evidence="1" type="ordered locus">Krad_1719</name>
</gene>
<evidence type="ECO:0000313" key="1">
    <source>
        <dbReference type="EMBL" id="ABS03205.1"/>
    </source>
</evidence>
<protein>
    <submittedName>
        <fullName evidence="1">Uncharacterized protein</fullName>
    </submittedName>
</protein>
<dbReference type="AlphaFoldDB" id="A6W8R6"/>
<dbReference type="EMBL" id="CP000750">
    <property type="protein sequence ID" value="ABS03205.1"/>
    <property type="molecule type" value="Genomic_DNA"/>
</dbReference>
<dbReference type="Proteomes" id="UP000001116">
    <property type="component" value="Chromosome"/>
</dbReference>
<dbReference type="OrthoDB" id="3987726at2"/>
<dbReference type="RefSeq" id="WP_011981656.1">
    <property type="nucleotide sequence ID" value="NC_009664.2"/>
</dbReference>